<organism evidence="1">
    <name type="scientific">marine metagenome</name>
    <dbReference type="NCBI Taxonomy" id="408172"/>
    <lineage>
        <taxon>unclassified sequences</taxon>
        <taxon>metagenomes</taxon>
        <taxon>ecological metagenomes</taxon>
    </lineage>
</organism>
<evidence type="ECO:0000313" key="1">
    <source>
        <dbReference type="EMBL" id="SVD81385.1"/>
    </source>
</evidence>
<protein>
    <submittedName>
        <fullName evidence="1">Uncharacterized protein</fullName>
    </submittedName>
</protein>
<name>A0A382YEX1_9ZZZZ</name>
<sequence>SRRLGDLLLHRRGRVGRAHPRTLRRHQRSSM</sequence>
<feature type="non-terminal residue" evidence="1">
    <location>
        <position position="1"/>
    </location>
</feature>
<proteinExistence type="predicted"/>
<feature type="non-terminal residue" evidence="1">
    <location>
        <position position="31"/>
    </location>
</feature>
<dbReference type="EMBL" id="UINC01174988">
    <property type="protein sequence ID" value="SVD81385.1"/>
    <property type="molecule type" value="Genomic_DNA"/>
</dbReference>
<dbReference type="AlphaFoldDB" id="A0A382YEX1"/>
<gene>
    <name evidence="1" type="ORF">METZ01_LOCUS434239</name>
</gene>
<accession>A0A382YEX1</accession>
<reference evidence="1" key="1">
    <citation type="submission" date="2018-05" db="EMBL/GenBank/DDBJ databases">
        <authorList>
            <person name="Lanie J.A."/>
            <person name="Ng W.-L."/>
            <person name="Kazmierczak K.M."/>
            <person name="Andrzejewski T.M."/>
            <person name="Davidsen T.M."/>
            <person name="Wayne K.J."/>
            <person name="Tettelin H."/>
            <person name="Glass J.I."/>
            <person name="Rusch D."/>
            <person name="Podicherti R."/>
            <person name="Tsui H.-C.T."/>
            <person name="Winkler M.E."/>
        </authorList>
    </citation>
    <scope>NUCLEOTIDE SEQUENCE</scope>
</reference>